<gene>
    <name evidence="1" type="ORF">OHM77_00930</name>
</gene>
<proteinExistence type="predicted"/>
<dbReference type="Proteomes" id="UP001234916">
    <property type="component" value="Chromosome"/>
</dbReference>
<dbReference type="KEGG" id="npv:OHM77_00930"/>
<name>A0AA49FL24_9PROT</name>
<dbReference type="AlphaFoldDB" id="A0AA49FL24"/>
<dbReference type="EMBL" id="CP107246">
    <property type="protein sequence ID" value="WIM05886.1"/>
    <property type="molecule type" value="Genomic_DNA"/>
</dbReference>
<protein>
    <submittedName>
        <fullName evidence="1">Uncharacterized protein</fullName>
    </submittedName>
</protein>
<accession>A0AA49FL24</accession>
<sequence>MTAQISEGLIYEGQQLSMCTNPLGDYFAMGGDRPRFEDNCTALWRGYVGTWEIVDGRLYLIKLRGDLEGGGEASVATIFPDYPDRAFAHWYSGTIRIPQGKLLNYVHMGYGSTYERDLFLEIEKGVLKNTRVRQNGNVEGDGGPEGYGLGGMTVFPRGKQAEGDAP</sequence>
<reference evidence="1" key="1">
    <citation type="journal article" date="2023" name="Nat. Microbiol.">
        <title>Enrichment and characterization of a nitric oxide-reducing microbial community in a continuous bioreactor.</title>
        <authorList>
            <person name="Garrido-Amador P."/>
            <person name="Stortenbeker N."/>
            <person name="Wessels H.J.C.T."/>
            <person name="Speth D.R."/>
            <person name="Garcia-Heredia I."/>
            <person name="Kartal B."/>
        </authorList>
    </citation>
    <scope>NUCLEOTIDE SEQUENCE</scope>
    <source>
        <strain evidence="1">MAG1</strain>
    </source>
</reference>
<evidence type="ECO:0000313" key="1">
    <source>
        <dbReference type="EMBL" id="WIM05886.1"/>
    </source>
</evidence>
<organism evidence="1">
    <name type="scientific">Candidatus Nitricoxidivorans perseverans</name>
    <dbReference type="NCBI Taxonomy" id="2975601"/>
    <lineage>
        <taxon>Bacteria</taxon>
        <taxon>Pseudomonadati</taxon>
        <taxon>Pseudomonadota</taxon>
        <taxon>Betaproteobacteria</taxon>
        <taxon>Nitrosomonadales</taxon>
        <taxon>Sterolibacteriaceae</taxon>
        <taxon>Candidatus Nitricoxidivorans</taxon>
    </lineage>
</organism>